<dbReference type="RefSeq" id="WP_371436446.1">
    <property type="nucleotide sequence ID" value="NZ_JBHSRS010000081.1"/>
</dbReference>
<accession>A0ABW1U0L9</accession>
<comment type="caution">
    <text evidence="2">The sequence shown here is derived from an EMBL/GenBank/DDBJ whole genome shotgun (WGS) entry which is preliminary data.</text>
</comment>
<dbReference type="Gene3D" id="1.10.10.10">
    <property type="entry name" value="Winged helix-like DNA-binding domain superfamily/Winged helix DNA-binding domain"/>
    <property type="match status" value="1"/>
</dbReference>
<dbReference type="InterPro" id="IPR036390">
    <property type="entry name" value="WH_DNA-bd_sf"/>
</dbReference>
<gene>
    <name evidence="2" type="ORF">ACFQND_17620</name>
</gene>
<reference evidence="3" key="1">
    <citation type="journal article" date="2019" name="Int. J. Syst. Evol. Microbiol.">
        <title>The Global Catalogue of Microorganisms (GCM) 10K type strain sequencing project: providing services to taxonomists for standard genome sequencing and annotation.</title>
        <authorList>
            <consortium name="The Broad Institute Genomics Platform"/>
            <consortium name="The Broad Institute Genome Sequencing Center for Infectious Disease"/>
            <person name="Wu L."/>
            <person name="Ma J."/>
        </authorList>
    </citation>
    <scope>NUCLEOTIDE SEQUENCE [LARGE SCALE GENOMIC DNA]</scope>
    <source>
        <strain evidence="3">CCUG 39402</strain>
    </source>
</reference>
<evidence type="ECO:0000259" key="1">
    <source>
        <dbReference type="Pfam" id="PF00126"/>
    </source>
</evidence>
<dbReference type="EMBL" id="JBHSRS010000081">
    <property type="protein sequence ID" value="MFC6283045.1"/>
    <property type="molecule type" value="Genomic_DNA"/>
</dbReference>
<evidence type="ECO:0000313" key="3">
    <source>
        <dbReference type="Proteomes" id="UP001596270"/>
    </source>
</evidence>
<protein>
    <submittedName>
        <fullName evidence="2">Winged helix-turn-helix domain-containing protein</fullName>
    </submittedName>
</protein>
<dbReference type="InterPro" id="IPR036388">
    <property type="entry name" value="WH-like_DNA-bd_sf"/>
</dbReference>
<dbReference type="Proteomes" id="UP001596270">
    <property type="component" value="Unassembled WGS sequence"/>
</dbReference>
<dbReference type="PANTHER" id="PTHR30432:SF1">
    <property type="entry name" value="DNA-BINDING TRANSCRIPTIONAL DUAL REGULATOR MODE"/>
    <property type="match status" value="1"/>
</dbReference>
<dbReference type="SUPFAM" id="SSF46785">
    <property type="entry name" value="Winged helix' DNA-binding domain"/>
    <property type="match status" value="1"/>
</dbReference>
<keyword evidence="3" id="KW-1185">Reference proteome</keyword>
<dbReference type="PANTHER" id="PTHR30432">
    <property type="entry name" value="TRANSCRIPTIONAL REGULATOR MODE"/>
    <property type="match status" value="1"/>
</dbReference>
<dbReference type="Pfam" id="PF00126">
    <property type="entry name" value="HTH_1"/>
    <property type="match status" value="1"/>
</dbReference>
<evidence type="ECO:0000313" key="2">
    <source>
        <dbReference type="EMBL" id="MFC6283045.1"/>
    </source>
</evidence>
<dbReference type="InterPro" id="IPR000847">
    <property type="entry name" value="LysR_HTH_N"/>
</dbReference>
<dbReference type="InterPro" id="IPR051815">
    <property type="entry name" value="Molybdate_resp_trans_reg"/>
</dbReference>
<organism evidence="2 3">
    <name type="scientific">Polaromonas aquatica</name>
    <dbReference type="NCBI Taxonomy" id="332657"/>
    <lineage>
        <taxon>Bacteria</taxon>
        <taxon>Pseudomonadati</taxon>
        <taxon>Pseudomonadota</taxon>
        <taxon>Betaproteobacteria</taxon>
        <taxon>Burkholderiales</taxon>
        <taxon>Comamonadaceae</taxon>
        <taxon>Polaromonas</taxon>
    </lineage>
</organism>
<name>A0ABW1U0L9_9BURK</name>
<feature type="domain" description="HTH lysR-type" evidence="1">
    <location>
        <begin position="25"/>
        <end position="84"/>
    </location>
</feature>
<sequence>MKPKVQFRLRIYRDDSIVIGPGKVALLEAIAETGSISAAARHIGMSYRRAWVLIDETNKGLKSPVVDTATGGSRGGGTALTPMGLELIRRYRAVEEKAREAAATDIAALTRLLAP</sequence>
<proteinExistence type="predicted"/>